<dbReference type="AlphaFoldDB" id="B6UKX6"/>
<dbReference type="Pfam" id="PF14938">
    <property type="entry name" value="SNAP"/>
    <property type="match status" value="1"/>
</dbReference>
<organism evidence="1">
    <name type="scientific">Enterocytozoon bieneusi</name>
    <dbReference type="NCBI Taxonomy" id="31281"/>
    <lineage>
        <taxon>Eukaryota</taxon>
        <taxon>Fungi</taxon>
        <taxon>Fungi incertae sedis</taxon>
        <taxon>Microsporidia</taxon>
        <taxon>Enterocytozoonidae</taxon>
        <taxon>Enterocytozoon</taxon>
    </lineage>
</organism>
<accession>B6UKX6</accession>
<dbReference type="VEuPathDB" id="MicrosporidiaDB:EBI_26924"/>
<protein>
    <submittedName>
        <fullName evidence="1">Uncharacterized protein</fullName>
    </submittedName>
</protein>
<dbReference type="InterPro" id="IPR011990">
    <property type="entry name" value="TPR-like_helical_dom_sf"/>
</dbReference>
<proteinExistence type="predicted"/>
<evidence type="ECO:0000313" key="1">
    <source>
        <dbReference type="EMBL" id="ACI87871.1"/>
    </source>
</evidence>
<sequence>MTRPQSMQDKVQEAERLCKKTSSFWGFGAKPDYMQGALLFEEVADEANSQKEKEKYYVYAVDNFLKTQDEYGTWRACECYGKLYSLFIKENRDKASEYQERAIDLLKTIKKWTIAGQKCIQLAELYEIDQVPKALAFFNNAIECYQHVDNYKANLKSVKLKALICLITMKQLAQIIDLLKNNPKLFDRQKFCLQLLLIMEKKYKDMVDDDLENPEEQAVIDCILNDNKEDAERKISEFRENTHLNLHAELILNMFLEYAEYSKFEDEIC</sequence>
<dbReference type="EMBL" id="FJ008719">
    <property type="protein sequence ID" value="ACI87871.1"/>
    <property type="molecule type" value="Genomic_DNA"/>
</dbReference>
<dbReference type="SUPFAM" id="SSF48452">
    <property type="entry name" value="TPR-like"/>
    <property type="match status" value="1"/>
</dbReference>
<dbReference type="Gene3D" id="1.25.40.10">
    <property type="entry name" value="Tetratricopeptide repeat domain"/>
    <property type="match status" value="1"/>
</dbReference>
<name>B6UKX6_9MICR</name>
<reference evidence="1" key="1">
    <citation type="journal article" date="2008" name="Curr. Biol.">
        <title>Microsporidia evolved from ancestral sexual fungi.</title>
        <authorList>
            <person name="Lee S.C."/>
            <person name="Corradi N."/>
            <person name="Byrnes E.J.III."/>
            <person name="Torres-Martinez S."/>
            <person name="Dietrich F.S."/>
            <person name="Keeling P.J."/>
            <person name="Heitman J."/>
        </authorList>
    </citation>
    <scope>NUCLEOTIDE SEQUENCE</scope>
    <source>
        <strain evidence="1">H348</strain>
    </source>
</reference>